<name>A0A498HDG4_MALDO</name>
<sequence>MTTPLWQSALISLMISSVRMIEPRKRDSTQMMKGDKPAQPKTKQYTALNTTITNIIHSTKDKPFLKRPEPLPNHLAKKKPNEYYSFH</sequence>
<dbReference type="Proteomes" id="UP000290289">
    <property type="component" value="Chromosome 17"/>
</dbReference>
<evidence type="ECO:0000256" key="1">
    <source>
        <dbReference type="SAM" id="MobiDB-lite"/>
    </source>
</evidence>
<evidence type="ECO:0000313" key="3">
    <source>
        <dbReference type="EMBL" id="RXH67475.1"/>
    </source>
</evidence>
<dbReference type="EMBL" id="RDQH01000343">
    <property type="protein sequence ID" value="RXH67475.1"/>
    <property type="molecule type" value="Genomic_DNA"/>
</dbReference>
<gene>
    <name evidence="3" type="ORF">DVH24_027622</name>
</gene>
<keyword evidence="4" id="KW-1185">Reference proteome</keyword>
<feature type="chain" id="PRO_5019715553" description="Secreted protein" evidence="2">
    <location>
        <begin position="21"/>
        <end position="87"/>
    </location>
</feature>
<protein>
    <recommendedName>
        <fullName evidence="5">Secreted protein</fullName>
    </recommendedName>
</protein>
<reference evidence="3 4" key="1">
    <citation type="submission" date="2018-10" db="EMBL/GenBank/DDBJ databases">
        <title>A high-quality apple genome assembly.</title>
        <authorList>
            <person name="Hu J."/>
        </authorList>
    </citation>
    <scope>NUCLEOTIDE SEQUENCE [LARGE SCALE GENOMIC DNA]</scope>
    <source>
        <strain evidence="4">cv. HFTH1</strain>
        <tissue evidence="3">Young leaf</tissue>
    </source>
</reference>
<dbReference type="AlphaFoldDB" id="A0A498HDG4"/>
<comment type="caution">
    <text evidence="3">The sequence shown here is derived from an EMBL/GenBank/DDBJ whole genome shotgun (WGS) entry which is preliminary data.</text>
</comment>
<evidence type="ECO:0000313" key="4">
    <source>
        <dbReference type="Proteomes" id="UP000290289"/>
    </source>
</evidence>
<feature type="signal peptide" evidence="2">
    <location>
        <begin position="1"/>
        <end position="20"/>
    </location>
</feature>
<organism evidence="3 4">
    <name type="scientific">Malus domestica</name>
    <name type="common">Apple</name>
    <name type="synonym">Pyrus malus</name>
    <dbReference type="NCBI Taxonomy" id="3750"/>
    <lineage>
        <taxon>Eukaryota</taxon>
        <taxon>Viridiplantae</taxon>
        <taxon>Streptophyta</taxon>
        <taxon>Embryophyta</taxon>
        <taxon>Tracheophyta</taxon>
        <taxon>Spermatophyta</taxon>
        <taxon>Magnoliopsida</taxon>
        <taxon>eudicotyledons</taxon>
        <taxon>Gunneridae</taxon>
        <taxon>Pentapetalae</taxon>
        <taxon>rosids</taxon>
        <taxon>fabids</taxon>
        <taxon>Rosales</taxon>
        <taxon>Rosaceae</taxon>
        <taxon>Amygdaloideae</taxon>
        <taxon>Maleae</taxon>
        <taxon>Malus</taxon>
    </lineage>
</organism>
<evidence type="ECO:0008006" key="5">
    <source>
        <dbReference type="Google" id="ProtNLM"/>
    </source>
</evidence>
<feature type="compositionally biased region" description="Basic and acidic residues" evidence="1">
    <location>
        <begin position="60"/>
        <end position="69"/>
    </location>
</feature>
<keyword evidence="2" id="KW-0732">Signal</keyword>
<proteinExistence type="predicted"/>
<feature type="region of interest" description="Disordered" evidence="1">
    <location>
        <begin position="60"/>
        <end position="87"/>
    </location>
</feature>
<evidence type="ECO:0000256" key="2">
    <source>
        <dbReference type="SAM" id="SignalP"/>
    </source>
</evidence>
<accession>A0A498HDG4</accession>